<dbReference type="Proteomes" id="UP000265631">
    <property type="component" value="Unassembled WGS sequence"/>
</dbReference>
<sequence length="91" mass="10177">MSFVPFSAESQGSPEPKSEPKSEPPISSKKRKNAQSGKPKCYVCQAVGHLAKDCPVEEDKRNRFMQQGAEMAERLMNPHLRWATEELSSKA</sequence>
<proteinExistence type="predicted"/>
<accession>A0A395M933</accession>
<name>A0A395M933_9HYPO</name>
<dbReference type="GO" id="GO:0003676">
    <property type="term" value="F:nucleic acid binding"/>
    <property type="evidence" value="ECO:0007669"/>
    <property type="project" value="InterPro"/>
</dbReference>
<keyword evidence="1" id="KW-0863">Zinc-finger</keyword>
<gene>
    <name evidence="4" type="ORF">FIE12Z_11417</name>
</gene>
<comment type="caution">
    <text evidence="4">The sequence shown here is derived from an EMBL/GenBank/DDBJ whole genome shotgun (WGS) entry which is preliminary data.</text>
</comment>
<dbReference type="Gene3D" id="4.10.60.10">
    <property type="entry name" value="Zinc finger, CCHC-type"/>
    <property type="match status" value="1"/>
</dbReference>
<evidence type="ECO:0000313" key="4">
    <source>
        <dbReference type="EMBL" id="RFN44375.1"/>
    </source>
</evidence>
<organism evidence="4 5">
    <name type="scientific">Fusarium flagelliforme</name>
    <dbReference type="NCBI Taxonomy" id="2675880"/>
    <lineage>
        <taxon>Eukaryota</taxon>
        <taxon>Fungi</taxon>
        <taxon>Dikarya</taxon>
        <taxon>Ascomycota</taxon>
        <taxon>Pezizomycotina</taxon>
        <taxon>Sordariomycetes</taxon>
        <taxon>Hypocreomycetidae</taxon>
        <taxon>Hypocreales</taxon>
        <taxon>Nectriaceae</taxon>
        <taxon>Fusarium</taxon>
        <taxon>Fusarium incarnatum-equiseti species complex</taxon>
    </lineage>
</organism>
<dbReference type="Pfam" id="PF00098">
    <property type="entry name" value="zf-CCHC"/>
    <property type="match status" value="1"/>
</dbReference>
<dbReference type="InterPro" id="IPR001878">
    <property type="entry name" value="Znf_CCHC"/>
</dbReference>
<evidence type="ECO:0000256" key="2">
    <source>
        <dbReference type="SAM" id="MobiDB-lite"/>
    </source>
</evidence>
<dbReference type="InterPro" id="IPR036875">
    <property type="entry name" value="Znf_CCHC_sf"/>
</dbReference>
<reference evidence="4 5" key="1">
    <citation type="journal article" date="2018" name="PLoS Pathog.">
        <title>Evolution of structural diversity of trichothecenes, a family of toxins produced by plant pathogenic and entomopathogenic fungi.</title>
        <authorList>
            <person name="Proctor R.H."/>
            <person name="McCormick S.P."/>
            <person name="Kim H.S."/>
            <person name="Cardoza R.E."/>
            <person name="Stanley A.M."/>
            <person name="Lindo L."/>
            <person name="Kelly A."/>
            <person name="Brown D.W."/>
            <person name="Lee T."/>
            <person name="Vaughan M.M."/>
            <person name="Alexander N.J."/>
            <person name="Busman M."/>
            <person name="Gutierrez S."/>
        </authorList>
    </citation>
    <scope>NUCLEOTIDE SEQUENCE [LARGE SCALE GENOMIC DNA]</scope>
    <source>
        <strain evidence="4 5">NRRL 13405</strain>
    </source>
</reference>
<keyword evidence="1" id="KW-0479">Metal-binding</keyword>
<dbReference type="SMART" id="SM00343">
    <property type="entry name" value="ZnF_C2HC"/>
    <property type="match status" value="1"/>
</dbReference>
<dbReference type="OrthoDB" id="3863715at2759"/>
<evidence type="ECO:0000256" key="1">
    <source>
        <dbReference type="PROSITE-ProRule" id="PRU00047"/>
    </source>
</evidence>
<dbReference type="SUPFAM" id="SSF57756">
    <property type="entry name" value="Retrovirus zinc finger-like domains"/>
    <property type="match status" value="1"/>
</dbReference>
<dbReference type="AlphaFoldDB" id="A0A395M933"/>
<feature type="domain" description="CCHC-type" evidence="3">
    <location>
        <begin position="40"/>
        <end position="55"/>
    </location>
</feature>
<feature type="region of interest" description="Disordered" evidence="2">
    <location>
        <begin position="1"/>
        <end position="39"/>
    </location>
</feature>
<evidence type="ECO:0000259" key="3">
    <source>
        <dbReference type="PROSITE" id="PS50158"/>
    </source>
</evidence>
<dbReference type="EMBL" id="PXXK01000441">
    <property type="protein sequence ID" value="RFN44375.1"/>
    <property type="molecule type" value="Genomic_DNA"/>
</dbReference>
<protein>
    <recommendedName>
        <fullName evidence="3">CCHC-type domain-containing protein</fullName>
    </recommendedName>
</protein>
<keyword evidence="5" id="KW-1185">Reference proteome</keyword>
<keyword evidence="1" id="KW-0862">Zinc</keyword>
<dbReference type="PROSITE" id="PS50158">
    <property type="entry name" value="ZF_CCHC"/>
    <property type="match status" value="1"/>
</dbReference>
<dbReference type="GO" id="GO:0008270">
    <property type="term" value="F:zinc ion binding"/>
    <property type="evidence" value="ECO:0007669"/>
    <property type="project" value="UniProtKB-KW"/>
</dbReference>
<evidence type="ECO:0000313" key="5">
    <source>
        <dbReference type="Proteomes" id="UP000265631"/>
    </source>
</evidence>